<gene>
    <name evidence="3" type="ORF">Pmar_PMAR005005</name>
</gene>
<evidence type="ECO:0000313" key="4">
    <source>
        <dbReference type="Proteomes" id="UP000007800"/>
    </source>
</evidence>
<evidence type="ECO:0000256" key="1">
    <source>
        <dbReference type="SAM" id="MobiDB-lite"/>
    </source>
</evidence>
<evidence type="ECO:0000256" key="2">
    <source>
        <dbReference type="SAM" id="Phobius"/>
    </source>
</evidence>
<dbReference type="InParanoid" id="C5KC50"/>
<dbReference type="GeneID" id="9063208"/>
<dbReference type="AlphaFoldDB" id="C5KC50"/>
<name>C5KC50_PERM5</name>
<keyword evidence="2" id="KW-0812">Transmembrane</keyword>
<dbReference type="EMBL" id="GG671967">
    <property type="protein sequence ID" value="EER17942.1"/>
    <property type="molecule type" value="Genomic_DNA"/>
</dbReference>
<organism evidence="4">
    <name type="scientific">Perkinsus marinus (strain ATCC 50983 / TXsc)</name>
    <dbReference type="NCBI Taxonomy" id="423536"/>
    <lineage>
        <taxon>Eukaryota</taxon>
        <taxon>Sar</taxon>
        <taxon>Alveolata</taxon>
        <taxon>Perkinsozoa</taxon>
        <taxon>Perkinsea</taxon>
        <taxon>Perkinsida</taxon>
        <taxon>Perkinsidae</taxon>
        <taxon>Perkinsus</taxon>
    </lineage>
</organism>
<keyword evidence="2" id="KW-0472">Membrane</keyword>
<feature type="transmembrane region" description="Helical" evidence="2">
    <location>
        <begin position="120"/>
        <end position="138"/>
    </location>
</feature>
<dbReference type="Proteomes" id="UP000007800">
    <property type="component" value="Unassembled WGS sequence"/>
</dbReference>
<proteinExistence type="predicted"/>
<feature type="region of interest" description="Disordered" evidence="1">
    <location>
        <begin position="46"/>
        <end position="74"/>
    </location>
</feature>
<feature type="compositionally biased region" description="Basic and acidic residues" evidence="1">
    <location>
        <begin position="52"/>
        <end position="68"/>
    </location>
</feature>
<accession>C5KC50</accession>
<evidence type="ECO:0000313" key="3">
    <source>
        <dbReference type="EMBL" id="EER17942.1"/>
    </source>
</evidence>
<dbReference type="RefSeq" id="XP_002786146.1">
    <property type="nucleotide sequence ID" value="XM_002786100.1"/>
</dbReference>
<reference evidence="3 4" key="1">
    <citation type="submission" date="2008-07" db="EMBL/GenBank/DDBJ databases">
        <authorList>
            <person name="El-Sayed N."/>
            <person name="Caler E."/>
            <person name="Inman J."/>
            <person name="Amedeo P."/>
            <person name="Hass B."/>
            <person name="Wortman J."/>
        </authorList>
    </citation>
    <scope>NUCLEOTIDE SEQUENCE [LARGE SCALE GENOMIC DNA]</scope>
    <source>
        <strain evidence="4">ATCC 50983 / TXsc</strain>
    </source>
</reference>
<keyword evidence="4" id="KW-1185">Reference proteome</keyword>
<sequence>MVALSPRLLTRRGGTGISSSRLAVTRAAAFGSSSAFDNVFDEPPGDMDEYGEELKSPGEETSAGEEHQGGGGSLTMYESDMLNTGSPMTLGLIAALTYPITWRSVSRMHLFRNRPVIPQFLAIVPPVAFLYIAGVYNCRMVMSRLVWPECIVRENGLVEHEMSSTSTERRHQ</sequence>
<keyword evidence="2" id="KW-1133">Transmembrane helix</keyword>
<protein>
    <submittedName>
        <fullName evidence="3">Uncharacterized protein</fullName>
    </submittedName>
</protein>